<protein>
    <recommendedName>
        <fullName evidence="6">Ig-like domain-containing protein</fullName>
    </recommendedName>
</protein>
<keyword evidence="5" id="KW-0325">Glycoprotein</keyword>
<proteinExistence type="predicted"/>
<dbReference type="Gene3D" id="2.60.40.10">
    <property type="entry name" value="Immunoglobulins"/>
    <property type="match status" value="1"/>
</dbReference>
<dbReference type="SUPFAM" id="SSF52058">
    <property type="entry name" value="L domain-like"/>
    <property type="match status" value="1"/>
</dbReference>
<dbReference type="HOGENOM" id="CLU_904732_0_0_1"/>
<dbReference type="PROSITE" id="PS50835">
    <property type="entry name" value="IG_LIKE"/>
    <property type="match status" value="1"/>
</dbReference>
<dbReference type="SMART" id="SM00408">
    <property type="entry name" value="IGc2"/>
    <property type="match status" value="1"/>
</dbReference>
<dbReference type="SMART" id="SM00369">
    <property type="entry name" value="LRR_TYP"/>
    <property type="match status" value="4"/>
</dbReference>
<dbReference type="InterPro" id="IPR050467">
    <property type="entry name" value="LRFN"/>
</dbReference>
<sequence>SFLLFLFSRRLVAWNCTINCSCNGLSSTCCHPHPALIFPITGHPNTTVLLLDSCSHFRLNRETLQNFAALENISIKRTYIAYIDSDAFHHIPNLRTLILEETNLSNTAIHHNAFHKLRITVLSLRSNRLVRIGHQTFSGLINLQHLDLSGNNIAVIEDSSFTALVNLQFLNLDNNSLNTITSLWFSGASLNNTNLKISLLANNLTCECRYRGIDLPEYAWFKRSLILPNKSCLLYNTKEECKPPKLEEFYQVIHGIALQPLDLHCPVTGFPFPKIMWILPNGLQISNRSFPPFYNIDGTLTIQLVHSSFGGLYACMATNIEGTEIGLYNLVIS</sequence>
<dbReference type="InterPro" id="IPR036179">
    <property type="entry name" value="Ig-like_dom_sf"/>
</dbReference>
<evidence type="ECO:0000256" key="2">
    <source>
        <dbReference type="ARBA" id="ARBA00022729"/>
    </source>
</evidence>
<evidence type="ECO:0000256" key="1">
    <source>
        <dbReference type="ARBA" id="ARBA00022614"/>
    </source>
</evidence>
<reference evidence="8" key="1">
    <citation type="submission" date="2011-12" db="EMBL/GenBank/DDBJ databases">
        <title>The Draft Genome of Lepisosteus oculatus.</title>
        <authorList>
            <consortium name="The Broad Institute Genome Assembly &amp; Analysis Group"/>
            <consortium name="Computational R&amp;D Group"/>
            <consortium name="and Sequencing Platform"/>
            <person name="Di Palma F."/>
            <person name="Alfoldi J."/>
            <person name="Johnson J."/>
            <person name="Berlin A."/>
            <person name="Gnerre S."/>
            <person name="Jaffe D."/>
            <person name="MacCallum I."/>
            <person name="Young S."/>
            <person name="Walker B.J."/>
            <person name="Lander E.S."/>
            <person name="Lindblad-Toh K."/>
        </authorList>
    </citation>
    <scope>NUCLEOTIDE SEQUENCE [LARGE SCALE GENOMIC DNA]</scope>
</reference>
<dbReference type="EMBL" id="AHAT01000323">
    <property type="status" value="NOT_ANNOTATED_CDS"/>
    <property type="molecule type" value="Genomic_DNA"/>
</dbReference>
<dbReference type="InterPro" id="IPR032675">
    <property type="entry name" value="LRR_dom_sf"/>
</dbReference>
<dbReference type="GO" id="GO:0005886">
    <property type="term" value="C:plasma membrane"/>
    <property type="evidence" value="ECO:0000318"/>
    <property type="project" value="GO_Central"/>
</dbReference>
<dbReference type="Pfam" id="PF13855">
    <property type="entry name" value="LRR_8"/>
    <property type="match status" value="2"/>
</dbReference>
<dbReference type="PANTHER" id="PTHR45842">
    <property type="entry name" value="SYNAPTIC ADHESION-LIKE MOLECULE SALM"/>
    <property type="match status" value="1"/>
</dbReference>
<dbReference type="GeneTree" id="ENSGT00940000168310"/>
<keyword evidence="4" id="KW-1015">Disulfide bond</keyword>
<dbReference type="STRING" id="7918.ENSLOCP00000014999"/>
<dbReference type="PROSITE" id="PS51450">
    <property type="entry name" value="LRR"/>
    <property type="match status" value="2"/>
</dbReference>
<evidence type="ECO:0000313" key="8">
    <source>
        <dbReference type="Proteomes" id="UP000018468"/>
    </source>
</evidence>
<accession>W5N2Z0</accession>
<dbReference type="InterPro" id="IPR001611">
    <property type="entry name" value="Leu-rich_rpt"/>
</dbReference>
<dbReference type="PANTHER" id="PTHR45842:SF12">
    <property type="entry name" value="KEKKON 5, ISOFORM A"/>
    <property type="match status" value="1"/>
</dbReference>
<dbReference type="eggNOG" id="KOG0619">
    <property type="taxonomic scope" value="Eukaryota"/>
</dbReference>
<dbReference type="InterPro" id="IPR007110">
    <property type="entry name" value="Ig-like_dom"/>
</dbReference>
<dbReference type="Pfam" id="PF13927">
    <property type="entry name" value="Ig_3"/>
    <property type="match status" value="1"/>
</dbReference>
<dbReference type="SUPFAM" id="SSF48726">
    <property type="entry name" value="Immunoglobulin"/>
    <property type="match status" value="1"/>
</dbReference>
<dbReference type="InterPro" id="IPR003598">
    <property type="entry name" value="Ig_sub2"/>
</dbReference>
<dbReference type="InterPro" id="IPR003591">
    <property type="entry name" value="Leu-rich_rpt_typical-subtyp"/>
</dbReference>
<dbReference type="Proteomes" id="UP000018468">
    <property type="component" value="Linkage group LG10"/>
</dbReference>
<evidence type="ECO:0000259" key="6">
    <source>
        <dbReference type="PROSITE" id="PS50835"/>
    </source>
</evidence>
<dbReference type="InterPro" id="IPR013783">
    <property type="entry name" value="Ig-like_fold"/>
</dbReference>
<organism evidence="7 8">
    <name type="scientific">Lepisosteus oculatus</name>
    <name type="common">Spotted gar</name>
    <dbReference type="NCBI Taxonomy" id="7918"/>
    <lineage>
        <taxon>Eukaryota</taxon>
        <taxon>Metazoa</taxon>
        <taxon>Chordata</taxon>
        <taxon>Craniata</taxon>
        <taxon>Vertebrata</taxon>
        <taxon>Euteleostomi</taxon>
        <taxon>Actinopterygii</taxon>
        <taxon>Neopterygii</taxon>
        <taxon>Holostei</taxon>
        <taxon>Semionotiformes</taxon>
        <taxon>Lepisosteidae</taxon>
        <taxon>Lepisosteus</taxon>
    </lineage>
</organism>
<reference evidence="7" key="3">
    <citation type="submission" date="2025-09" db="UniProtKB">
        <authorList>
            <consortium name="Ensembl"/>
        </authorList>
    </citation>
    <scope>IDENTIFICATION</scope>
</reference>
<dbReference type="OMA" id="LYACMAT"/>
<dbReference type="Ensembl" id="ENSLOCT00000015028.1">
    <property type="protein sequence ID" value="ENSLOCP00000014999.1"/>
    <property type="gene ID" value="ENSLOCG00000012194.1"/>
</dbReference>
<evidence type="ECO:0000256" key="4">
    <source>
        <dbReference type="ARBA" id="ARBA00023157"/>
    </source>
</evidence>
<evidence type="ECO:0000256" key="5">
    <source>
        <dbReference type="ARBA" id="ARBA00023180"/>
    </source>
</evidence>
<dbReference type="AlphaFoldDB" id="W5N2Z0"/>
<feature type="domain" description="Ig-like" evidence="6">
    <location>
        <begin position="244"/>
        <end position="333"/>
    </location>
</feature>
<evidence type="ECO:0000313" key="7">
    <source>
        <dbReference type="Ensembl" id="ENSLOCP00000014999.1"/>
    </source>
</evidence>
<keyword evidence="2" id="KW-0732">Signal</keyword>
<dbReference type="InParanoid" id="W5N2Z0"/>
<keyword evidence="3" id="KW-0677">Repeat</keyword>
<keyword evidence="1" id="KW-0433">Leucine-rich repeat</keyword>
<evidence type="ECO:0000256" key="3">
    <source>
        <dbReference type="ARBA" id="ARBA00022737"/>
    </source>
</evidence>
<name>W5N2Z0_LEPOC</name>
<reference evidence="7" key="2">
    <citation type="submission" date="2025-08" db="UniProtKB">
        <authorList>
            <consortium name="Ensembl"/>
        </authorList>
    </citation>
    <scope>IDENTIFICATION</scope>
</reference>
<dbReference type="Gene3D" id="3.80.10.10">
    <property type="entry name" value="Ribonuclease Inhibitor"/>
    <property type="match status" value="2"/>
</dbReference>
<keyword evidence="8" id="KW-1185">Reference proteome</keyword>